<reference evidence="1" key="1">
    <citation type="journal article" date="2023" name="Plant J.">
        <title>The genome of the king protea, Protea cynaroides.</title>
        <authorList>
            <person name="Chang J."/>
            <person name="Duong T.A."/>
            <person name="Schoeman C."/>
            <person name="Ma X."/>
            <person name="Roodt D."/>
            <person name="Barker N."/>
            <person name="Li Z."/>
            <person name="Van de Peer Y."/>
            <person name="Mizrachi E."/>
        </authorList>
    </citation>
    <scope>NUCLEOTIDE SEQUENCE</scope>
    <source>
        <tissue evidence="1">Young leaves</tissue>
    </source>
</reference>
<comment type="caution">
    <text evidence="1">The sequence shown here is derived from an EMBL/GenBank/DDBJ whole genome shotgun (WGS) entry which is preliminary data.</text>
</comment>
<organism evidence="1 2">
    <name type="scientific">Protea cynaroides</name>
    <dbReference type="NCBI Taxonomy" id="273540"/>
    <lineage>
        <taxon>Eukaryota</taxon>
        <taxon>Viridiplantae</taxon>
        <taxon>Streptophyta</taxon>
        <taxon>Embryophyta</taxon>
        <taxon>Tracheophyta</taxon>
        <taxon>Spermatophyta</taxon>
        <taxon>Magnoliopsida</taxon>
        <taxon>Proteales</taxon>
        <taxon>Proteaceae</taxon>
        <taxon>Protea</taxon>
    </lineage>
</organism>
<evidence type="ECO:0000313" key="2">
    <source>
        <dbReference type="Proteomes" id="UP001141806"/>
    </source>
</evidence>
<dbReference type="EMBL" id="JAMYWD010000003">
    <property type="protein sequence ID" value="KAJ4976612.1"/>
    <property type="molecule type" value="Genomic_DNA"/>
</dbReference>
<dbReference type="AlphaFoldDB" id="A0A9Q0KTM2"/>
<keyword evidence="2" id="KW-1185">Reference proteome</keyword>
<proteinExistence type="predicted"/>
<sequence length="113" mass="12676">MQDQDARYGGRRDLATCKSSEPMQVSSPLSPLSMACQELLAPQSVGGGGREDRLDCSLQMSLICHMEWLISITSQSPGWYIHAFLVAERLCLPKAQDQMINSNSRSLQRFEVW</sequence>
<protein>
    <submittedName>
        <fullName evidence="1">Uncharacterized protein</fullName>
    </submittedName>
</protein>
<evidence type="ECO:0000313" key="1">
    <source>
        <dbReference type="EMBL" id="KAJ4976612.1"/>
    </source>
</evidence>
<dbReference type="Proteomes" id="UP001141806">
    <property type="component" value="Unassembled WGS sequence"/>
</dbReference>
<name>A0A9Q0KTM2_9MAGN</name>
<accession>A0A9Q0KTM2</accession>
<gene>
    <name evidence="1" type="ORF">NE237_001718</name>
</gene>